<dbReference type="EMBL" id="AFQF01002287">
    <property type="protein sequence ID" value="EGU81794.1"/>
    <property type="molecule type" value="Genomic_DNA"/>
</dbReference>
<dbReference type="AlphaFoldDB" id="F9FMR6"/>
<sequence length="26" mass="2815">MFGCVFMCMRGSMIKFLVSLESAVGA</sequence>
<organism evidence="1">
    <name type="scientific">Fusarium oxysporum (strain Fo5176)</name>
    <name type="common">Fusarium vascular wilt</name>
    <dbReference type="NCBI Taxonomy" id="660025"/>
    <lineage>
        <taxon>Eukaryota</taxon>
        <taxon>Fungi</taxon>
        <taxon>Dikarya</taxon>
        <taxon>Ascomycota</taxon>
        <taxon>Pezizomycotina</taxon>
        <taxon>Sordariomycetes</taxon>
        <taxon>Hypocreomycetidae</taxon>
        <taxon>Hypocreales</taxon>
        <taxon>Nectriaceae</taxon>
        <taxon>Fusarium</taxon>
        <taxon>Fusarium oxysporum species complex</taxon>
    </lineage>
</organism>
<accession>F9FMR6</accession>
<comment type="caution">
    <text evidence="1">The sequence shown here is derived from an EMBL/GenBank/DDBJ whole genome shotgun (WGS) entry which is preliminary data.</text>
</comment>
<evidence type="ECO:0000313" key="1">
    <source>
        <dbReference type="EMBL" id="EGU81794.1"/>
    </source>
</evidence>
<protein>
    <submittedName>
        <fullName evidence="1">Uncharacterized protein</fullName>
    </submittedName>
</protein>
<proteinExistence type="predicted"/>
<reference evidence="1" key="1">
    <citation type="journal article" date="2012" name="Mol. Plant Microbe Interact.">
        <title>A highly conserved effector in Fusarium oxysporum is required for full virulence on Arabidopsis.</title>
        <authorList>
            <person name="Thatcher L.F."/>
            <person name="Gardiner D.M."/>
            <person name="Kazan K."/>
            <person name="Manners J."/>
        </authorList>
    </citation>
    <scope>NUCLEOTIDE SEQUENCE [LARGE SCALE GENOMIC DNA]</scope>
    <source>
        <strain evidence="1">Fo5176</strain>
    </source>
</reference>
<gene>
    <name evidence="1" type="ORF">FOXB_07696</name>
</gene>
<name>F9FMR6_FUSOF</name>